<dbReference type="SUPFAM" id="SSF53335">
    <property type="entry name" value="S-adenosyl-L-methionine-dependent methyltransferases"/>
    <property type="match status" value="1"/>
</dbReference>
<evidence type="ECO:0000256" key="1">
    <source>
        <dbReference type="ARBA" id="ARBA00022603"/>
    </source>
</evidence>
<dbReference type="InterPro" id="IPR029063">
    <property type="entry name" value="SAM-dependent_MTases_sf"/>
</dbReference>
<keyword evidence="4" id="KW-1185">Reference proteome</keyword>
<dbReference type="AlphaFoldDB" id="A0AAJ6AHC8"/>
<dbReference type="Proteomes" id="UP001224674">
    <property type="component" value="Chromosome"/>
</dbReference>
<proteinExistence type="predicted"/>
<dbReference type="CDD" id="cd02440">
    <property type="entry name" value="AdoMet_MTases"/>
    <property type="match status" value="1"/>
</dbReference>
<accession>A0AAJ6AHC8</accession>
<dbReference type="EMBL" id="CP122566">
    <property type="protein sequence ID" value="WGH93438.1"/>
    <property type="molecule type" value="Genomic_DNA"/>
</dbReference>
<reference evidence="3 4" key="1">
    <citation type="submission" date="2023-03" db="EMBL/GenBank/DDBJ databases">
        <title>Complete genome sequences of several Auritidibacter ignavus strains isolated from ear infections.</title>
        <authorList>
            <person name="Baehr T."/>
            <person name="Baumhoegger A.M."/>
        </authorList>
    </citation>
    <scope>NUCLEOTIDE SEQUENCE [LARGE SCALE GENOMIC DNA]</scope>
    <source>
        <strain evidence="3 4">BABAE-6</strain>
    </source>
</reference>
<name>A0AAJ6AHC8_9MICC</name>
<evidence type="ECO:0000313" key="3">
    <source>
        <dbReference type="EMBL" id="WGH93438.1"/>
    </source>
</evidence>
<dbReference type="PIRSF" id="PIRSF004553">
    <property type="entry name" value="CHP00095"/>
    <property type="match status" value="1"/>
</dbReference>
<dbReference type="Gene3D" id="3.40.50.150">
    <property type="entry name" value="Vaccinia Virus protein VP39"/>
    <property type="match status" value="1"/>
</dbReference>
<dbReference type="RefSeq" id="WP_279674944.1">
    <property type="nucleotide sequence ID" value="NZ_CP122566.1"/>
</dbReference>
<dbReference type="GO" id="GO:0008168">
    <property type="term" value="F:methyltransferase activity"/>
    <property type="evidence" value="ECO:0007669"/>
    <property type="project" value="UniProtKB-KW"/>
</dbReference>
<evidence type="ECO:0000313" key="4">
    <source>
        <dbReference type="Proteomes" id="UP001224674"/>
    </source>
</evidence>
<dbReference type="PANTHER" id="PTHR43542:SF1">
    <property type="entry name" value="METHYLTRANSFERASE"/>
    <property type="match status" value="1"/>
</dbReference>
<keyword evidence="2" id="KW-0808">Transferase</keyword>
<sequence>MNRIIAGAAGGLRLKTLAGDHTRPSANRTKEAMFSWLETKGWLDNTRVLDLFAGSGALGAEAASRGAQQVISVDNHRQAVAVARDNAHAVNRALGGSRKVITVRQATVEKFLPALATRLAREKNAHGDFDLALADPPYPMEGEKLDQVLALIFPALVVDGLLVLERSARSQPPRFPAGTEIIDTRTYGESAVFYVRKVPRD</sequence>
<protein>
    <submittedName>
        <fullName evidence="3">RsmD family RNA methyltransferase</fullName>
    </submittedName>
</protein>
<dbReference type="PANTHER" id="PTHR43542">
    <property type="entry name" value="METHYLTRANSFERASE"/>
    <property type="match status" value="1"/>
</dbReference>
<gene>
    <name evidence="3" type="ORF">QDX21_01055</name>
</gene>
<dbReference type="Pfam" id="PF03602">
    <property type="entry name" value="Cons_hypoth95"/>
    <property type="match status" value="1"/>
</dbReference>
<organism evidence="3 4">
    <name type="scientific">Auritidibacter ignavus</name>
    <dbReference type="NCBI Taxonomy" id="678932"/>
    <lineage>
        <taxon>Bacteria</taxon>
        <taxon>Bacillati</taxon>
        <taxon>Actinomycetota</taxon>
        <taxon>Actinomycetes</taxon>
        <taxon>Micrococcales</taxon>
        <taxon>Micrococcaceae</taxon>
        <taxon>Auritidibacter</taxon>
    </lineage>
</organism>
<dbReference type="InterPro" id="IPR004398">
    <property type="entry name" value="RNA_MeTrfase_RsmD"/>
</dbReference>
<keyword evidence="1 3" id="KW-0489">Methyltransferase</keyword>
<dbReference type="GO" id="GO:0031167">
    <property type="term" value="P:rRNA methylation"/>
    <property type="evidence" value="ECO:0007669"/>
    <property type="project" value="InterPro"/>
</dbReference>
<evidence type="ECO:0000256" key="2">
    <source>
        <dbReference type="ARBA" id="ARBA00022679"/>
    </source>
</evidence>